<dbReference type="SMR" id="K7LBK6"/>
<dbReference type="PaxDb" id="3847-GLYMA09G03740.2"/>
<dbReference type="Proteomes" id="UP000008827">
    <property type="component" value="Chromosome 9"/>
</dbReference>
<dbReference type="SMART" id="SM00743">
    <property type="entry name" value="Agenet"/>
    <property type="match status" value="2"/>
</dbReference>
<keyword evidence="1" id="KW-1133">Transmembrane helix</keyword>
<evidence type="ECO:0000313" key="5">
    <source>
        <dbReference type="Proteomes" id="UP000008827"/>
    </source>
</evidence>
<accession>K7LBK6</accession>
<dbReference type="PANTHER" id="PTHR31917">
    <property type="entry name" value="AGENET DOMAIN-CONTAINING PROTEIN-RELATED"/>
    <property type="match status" value="1"/>
</dbReference>
<dbReference type="PANTHER" id="PTHR31917:SF147">
    <property type="entry name" value="AGENET DOMAIN-CONTAINING PROTEIN"/>
    <property type="match status" value="1"/>
</dbReference>
<protein>
    <recommendedName>
        <fullName evidence="2">Agenet domain-containing protein</fullName>
    </recommendedName>
</protein>
<reference evidence="4" key="2">
    <citation type="submission" date="2018-02" db="UniProtKB">
        <authorList>
            <consortium name="EnsemblPlants"/>
        </authorList>
    </citation>
    <scope>IDENTIFICATION</scope>
    <source>
        <strain evidence="4">Williams 82</strain>
    </source>
</reference>
<dbReference type="CDD" id="cd20405">
    <property type="entry name" value="Tudor_Agenet_AtDUF_rpt1_3"/>
    <property type="match status" value="1"/>
</dbReference>
<gene>
    <name evidence="3" type="ORF">GLYMA_09G032500</name>
</gene>
<dbReference type="EMBL" id="CM000842">
    <property type="protein sequence ID" value="KRH36934.1"/>
    <property type="molecule type" value="Genomic_DNA"/>
</dbReference>
<evidence type="ECO:0000313" key="4">
    <source>
        <dbReference type="EnsemblPlants" id="KRH36934"/>
    </source>
</evidence>
<dbReference type="AlphaFoldDB" id="K7LBK6"/>
<dbReference type="InParanoid" id="K7LBK6"/>
<feature type="domain" description="Agenet" evidence="2">
    <location>
        <begin position="175"/>
        <end position="221"/>
    </location>
</feature>
<feature type="domain" description="Agenet" evidence="2">
    <location>
        <begin position="16"/>
        <end position="84"/>
    </location>
</feature>
<dbReference type="InterPro" id="IPR008395">
    <property type="entry name" value="Agenet-like_dom"/>
</dbReference>
<dbReference type="HOGENOM" id="CLU_058356_0_0_1"/>
<dbReference type="EnsemblPlants" id="KRH36934">
    <property type="protein sequence ID" value="KRH36934"/>
    <property type="gene ID" value="GLYMA_09G032500"/>
</dbReference>
<dbReference type="InterPro" id="IPR014002">
    <property type="entry name" value="Agenet_dom_plant"/>
</dbReference>
<evidence type="ECO:0000313" key="3">
    <source>
        <dbReference type="EMBL" id="KRH36934.1"/>
    </source>
</evidence>
<keyword evidence="1" id="KW-0812">Transmembrane</keyword>
<reference evidence="3 4" key="1">
    <citation type="journal article" date="2010" name="Nature">
        <title>Genome sequence of the palaeopolyploid soybean.</title>
        <authorList>
            <person name="Schmutz J."/>
            <person name="Cannon S.B."/>
            <person name="Schlueter J."/>
            <person name="Ma J."/>
            <person name="Mitros T."/>
            <person name="Nelson W."/>
            <person name="Hyten D.L."/>
            <person name="Song Q."/>
            <person name="Thelen J.J."/>
            <person name="Cheng J."/>
            <person name="Xu D."/>
            <person name="Hellsten U."/>
            <person name="May G.D."/>
            <person name="Yu Y."/>
            <person name="Sakurai T."/>
            <person name="Umezawa T."/>
            <person name="Bhattacharyya M.K."/>
            <person name="Sandhu D."/>
            <person name="Valliyodan B."/>
            <person name="Lindquist E."/>
            <person name="Peto M."/>
            <person name="Grant D."/>
            <person name="Shu S."/>
            <person name="Goodstein D."/>
            <person name="Barry K."/>
            <person name="Futrell-Griggs M."/>
            <person name="Abernathy B."/>
            <person name="Du J."/>
            <person name="Tian Z."/>
            <person name="Zhu L."/>
            <person name="Gill N."/>
            <person name="Joshi T."/>
            <person name="Libault M."/>
            <person name="Sethuraman A."/>
            <person name="Zhang X.-C."/>
            <person name="Shinozaki K."/>
            <person name="Nguyen H.T."/>
            <person name="Wing R.A."/>
            <person name="Cregan P."/>
            <person name="Specht J."/>
            <person name="Grimwood J."/>
            <person name="Rokhsar D."/>
            <person name="Stacey G."/>
            <person name="Shoemaker R.C."/>
            <person name="Jackson S.A."/>
        </authorList>
    </citation>
    <scope>NUCLEOTIDE SEQUENCE [LARGE SCALE GENOMIC DNA]</scope>
    <source>
        <strain evidence="4">cv. Williams 82</strain>
        <tissue evidence="3">Callus</tissue>
    </source>
</reference>
<feature type="transmembrane region" description="Helical" evidence="1">
    <location>
        <begin position="97"/>
        <end position="116"/>
    </location>
</feature>
<dbReference type="Gramene" id="KRH36934">
    <property type="protein sequence ID" value="KRH36934"/>
    <property type="gene ID" value="GLYMA_09G032500"/>
</dbReference>
<proteinExistence type="predicted"/>
<dbReference type="eggNOG" id="ENOG502QUJR">
    <property type="taxonomic scope" value="Eukaryota"/>
</dbReference>
<organism evidence="4">
    <name type="scientific">Glycine max</name>
    <name type="common">Soybean</name>
    <name type="synonym">Glycine hispida</name>
    <dbReference type="NCBI Taxonomy" id="3847"/>
    <lineage>
        <taxon>Eukaryota</taxon>
        <taxon>Viridiplantae</taxon>
        <taxon>Streptophyta</taxon>
        <taxon>Embryophyta</taxon>
        <taxon>Tracheophyta</taxon>
        <taxon>Spermatophyta</taxon>
        <taxon>Magnoliopsida</taxon>
        <taxon>eudicotyledons</taxon>
        <taxon>Gunneridae</taxon>
        <taxon>Pentapetalae</taxon>
        <taxon>rosids</taxon>
        <taxon>fabids</taxon>
        <taxon>Fabales</taxon>
        <taxon>Fabaceae</taxon>
        <taxon>Papilionoideae</taxon>
        <taxon>50 kb inversion clade</taxon>
        <taxon>NPAAA clade</taxon>
        <taxon>indigoferoid/millettioid clade</taxon>
        <taxon>Phaseoleae</taxon>
        <taxon>Glycine</taxon>
        <taxon>Glycine subgen. Soja</taxon>
    </lineage>
</organism>
<evidence type="ECO:0000256" key="1">
    <source>
        <dbReference type="SAM" id="Phobius"/>
    </source>
</evidence>
<reference evidence="3" key="3">
    <citation type="submission" date="2018-07" db="EMBL/GenBank/DDBJ databases">
        <title>WGS assembly of Glycine max.</title>
        <authorList>
            <person name="Schmutz J."/>
            <person name="Cannon S."/>
            <person name="Schlueter J."/>
            <person name="Ma J."/>
            <person name="Mitros T."/>
            <person name="Nelson W."/>
            <person name="Hyten D."/>
            <person name="Song Q."/>
            <person name="Thelen J."/>
            <person name="Cheng J."/>
            <person name="Xu D."/>
            <person name="Hellsten U."/>
            <person name="May G."/>
            <person name="Yu Y."/>
            <person name="Sakurai T."/>
            <person name="Umezawa T."/>
            <person name="Bhattacharyya M."/>
            <person name="Sandhu D."/>
            <person name="Valliyodan B."/>
            <person name="Lindquist E."/>
            <person name="Peto M."/>
            <person name="Grant D."/>
            <person name="Shu S."/>
            <person name="Goodstein D."/>
            <person name="Barry K."/>
            <person name="Futrell-Griggs M."/>
            <person name="Abernathy B."/>
            <person name="Du J."/>
            <person name="Tian Z."/>
            <person name="Zhu L."/>
            <person name="Gill N."/>
            <person name="Joshi T."/>
            <person name="Libault M."/>
            <person name="Sethuraman A."/>
            <person name="Zhang X."/>
            <person name="Shinozaki K."/>
            <person name="Nguyen H."/>
            <person name="Wing R."/>
            <person name="Cregan P."/>
            <person name="Specht J."/>
            <person name="Grimwood J."/>
            <person name="Rokhsar D."/>
            <person name="Stacey G."/>
            <person name="Shoemaker R."/>
            <person name="Jackson S."/>
        </authorList>
    </citation>
    <scope>NUCLEOTIDE SEQUENCE</scope>
    <source>
        <tissue evidence="3">Callus</tissue>
    </source>
</reference>
<keyword evidence="1" id="KW-0472">Membrane</keyword>
<sequence>MEIKPEEYSRRQLKESKFKKGIVEEVSRDDKGYKGVWFLDTVVDIIGKDRFQVEYRDLKTNGGTQLLKEEIDARLIRPCPPEVSFAGPFKQFQEVDACVIFFLISLASFFLLFFFWRKCLNKSSELVKKFGDMMPKTKNSTGIKVMLKRHKPNDSSKKPRDVTARTMNTQSKFVAHSCKGENVENGKYLVEYLTLKTDDWTEQLKEVADASDIRPYPPDVKRVNCFALREMVSSVLPGFKYKVYFWHTKEEQELDHCHLRPHQEWIFGKWVLASL</sequence>
<dbReference type="Pfam" id="PF05641">
    <property type="entry name" value="Agenet"/>
    <property type="match status" value="2"/>
</dbReference>
<evidence type="ECO:0000259" key="2">
    <source>
        <dbReference type="SMART" id="SM00743"/>
    </source>
</evidence>
<keyword evidence="5" id="KW-1185">Reference proteome</keyword>
<name>K7LBK6_SOYBN</name>